<feature type="domain" description="Luciferase-like" evidence="7">
    <location>
        <begin position="35"/>
        <end position="385"/>
    </location>
</feature>
<dbReference type="InterPro" id="IPR016215">
    <property type="entry name" value="NTA_MOA"/>
</dbReference>
<keyword evidence="9" id="KW-1185">Reference proteome</keyword>
<dbReference type="EMBL" id="JACGWV010000001">
    <property type="protein sequence ID" value="MBA8808472.1"/>
    <property type="molecule type" value="Genomic_DNA"/>
</dbReference>
<keyword evidence="4 8" id="KW-0503">Monooxygenase</keyword>
<accession>A0A7W3J8Y9</accession>
<evidence type="ECO:0000256" key="6">
    <source>
        <dbReference type="PIRSR" id="PIRSR000337-1"/>
    </source>
</evidence>
<dbReference type="PANTHER" id="PTHR30011">
    <property type="entry name" value="ALKANESULFONATE MONOOXYGENASE-RELATED"/>
    <property type="match status" value="1"/>
</dbReference>
<dbReference type="InterPro" id="IPR051260">
    <property type="entry name" value="Diverse_substr_monoxygenases"/>
</dbReference>
<gene>
    <name evidence="8" type="ORF">FHX71_002414</name>
</gene>
<dbReference type="RefSeq" id="WP_182616488.1">
    <property type="nucleotide sequence ID" value="NZ_BAAATF010000003.1"/>
</dbReference>
<evidence type="ECO:0000313" key="8">
    <source>
        <dbReference type="EMBL" id="MBA8808472.1"/>
    </source>
</evidence>
<dbReference type="NCBIfam" id="TIGR03860">
    <property type="entry name" value="FMN_nitrolo"/>
    <property type="match status" value="1"/>
</dbReference>
<comment type="caution">
    <text evidence="8">The sequence shown here is derived from an EMBL/GenBank/DDBJ whole genome shotgun (WGS) entry which is preliminary data.</text>
</comment>
<protein>
    <submittedName>
        <fullName evidence="8">FMN-dependent oxidoreductase (Nitrilotriacetate monooxygenase family)</fullName>
    </submittedName>
</protein>
<feature type="binding site" evidence="6">
    <location>
        <position position="159"/>
    </location>
    <ligand>
        <name>FMN</name>
        <dbReference type="ChEBI" id="CHEBI:58210"/>
    </ligand>
</feature>
<comment type="similarity">
    <text evidence="5">Belongs to the NtaA/SnaA/DszA monooxygenase family.</text>
</comment>
<dbReference type="PANTHER" id="PTHR30011:SF16">
    <property type="entry name" value="C2H2 FINGER DOMAIN TRANSCRIPTION FACTOR (EUROFUNG)-RELATED"/>
    <property type="match status" value="1"/>
</dbReference>
<evidence type="ECO:0000313" key="9">
    <source>
        <dbReference type="Proteomes" id="UP000540568"/>
    </source>
</evidence>
<dbReference type="GO" id="GO:0016705">
    <property type="term" value="F:oxidoreductase activity, acting on paired donors, with incorporation or reduction of molecular oxygen"/>
    <property type="evidence" value="ECO:0007669"/>
    <property type="project" value="InterPro"/>
</dbReference>
<dbReference type="Proteomes" id="UP000540568">
    <property type="component" value="Unassembled WGS sequence"/>
</dbReference>
<sequence>MTATRPDGTRADKRRVHLGAHFPGVNATTIWSDPRSGSQIDPASFTYLARAAEAAFFDVFFLAEGLRLREHAGEIHDLDVVGRPDSLTQLAALAGVTEHIGLVATLNTTYNEPYELARQLASLDLVSHGRAGWNVVTSHDAFFGANFRRGGYLAHADRYARAEDFLATAVELWDAAATGEVVTHRSRFFDVAARPATPRAPQGRPVVLQAGVSPEGRETAATYADAIFSPFAEPNAGRDFYADITARLAAHGRAEDDLKILPAATFALGDTHEEAVERSRHERRAQVSPATAVRYVETVWGRRFDGLDVDGALPPLSDVVEGVELTAGRATAHRDSRAQAADLHERAQAGGLSVRDVVVEATTRGSQLVGTAAEVAVEIDEHVQSRASDGFMLVPTITPTGLDEVFTDVVPLLQERGVFRTRYAGETLRDTLGSRTPAPTAMVH</sequence>
<dbReference type="Gene3D" id="3.20.20.30">
    <property type="entry name" value="Luciferase-like domain"/>
    <property type="match status" value="1"/>
</dbReference>
<evidence type="ECO:0000256" key="4">
    <source>
        <dbReference type="ARBA" id="ARBA00023033"/>
    </source>
</evidence>
<evidence type="ECO:0000259" key="7">
    <source>
        <dbReference type="Pfam" id="PF00296"/>
    </source>
</evidence>
<keyword evidence="1 6" id="KW-0285">Flavoprotein</keyword>
<dbReference type="PIRSF" id="PIRSF000337">
    <property type="entry name" value="NTA_MOA"/>
    <property type="match status" value="1"/>
</dbReference>
<organism evidence="8 9">
    <name type="scientific">Promicromonospora sukumoe</name>
    <dbReference type="NCBI Taxonomy" id="88382"/>
    <lineage>
        <taxon>Bacteria</taxon>
        <taxon>Bacillati</taxon>
        <taxon>Actinomycetota</taxon>
        <taxon>Actinomycetes</taxon>
        <taxon>Micrococcales</taxon>
        <taxon>Promicromonosporaceae</taxon>
        <taxon>Promicromonospora</taxon>
    </lineage>
</organism>
<dbReference type="Pfam" id="PF00296">
    <property type="entry name" value="Bac_luciferase"/>
    <property type="match status" value="1"/>
</dbReference>
<dbReference type="InterPro" id="IPR011251">
    <property type="entry name" value="Luciferase-like_dom"/>
</dbReference>
<dbReference type="GO" id="GO:0004497">
    <property type="term" value="F:monooxygenase activity"/>
    <property type="evidence" value="ECO:0007669"/>
    <property type="project" value="UniProtKB-KW"/>
</dbReference>
<evidence type="ECO:0000256" key="5">
    <source>
        <dbReference type="ARBA" id="ARBA00033748"/>
    </source>
</evidence>
<feature type="binding site" evidence="6">
    <location>
        <position position="155"/>
    </location>
    <ligand>
        <name>FMN</name>
        <dbReference type="ChEBI" id="CHEBI:58210"/>
    </ligand>
</feature>
<name>A0A7W3J8Y9_9MICO</name>
<evidence type="ECO:0000256" key="3">
    <source>
        <dbReference type="ARBA" id="ARBA00023002"/>
    </source>
</evidence>
<proteinExistence type="inferred from homology"/>
<keyword evidence="3" id="KW-0560">Oxidoreductase</keyword>
<evidence type="ECO:0000256" key="2">
    <source>
        <dbReference type="ARBA" id="ARBA00022643"/>
    </source>
</evidence>
<feature type="binding site" evidence="6">
    <location>
        <position position="105"/>
    </location>
    <ligand>
        <name>FMN</name>
        <dbReference type="ChEBI" id="CHEBI:58210"/>
    </ligand>
</feature>
<dbReference type="InterPro" id="IPR036661">
    <property type="entry name" value="Luciferase-like_sf"/>
</dbReference>
<evidence type="ECO:0000256" key="1">
    <source>
        <dbReference type="ARBA" id="ARBA00022630"/>
    </source>
</evidence>
<feature type="binding site" evidence="6">
    <location>
        <position position="213"/>
    </location>
    <ligand>
        <name>FMN</name>
        <dbReference type="ChEBI" id="CHEBI:58210"/>
    </ligand>
</feature>
<dbReference type="SUPFAM" id="SSF51679">
    <property type="entry name" value="Bacterial luciferase-like"/>
    <property type="match status" value="1"/>
</dbReference>
<dbReference type="AlphaFoldDB" id="A0A7W3J8Y9"/>
<keyword evidence="2 6" id="KW-0288">FMN</keyword>
<reference evidence="8 9" key="1">
    <citation type="submission" date="2020-07" db="EMBL/GenBank/DDBJ databases">
        <title>Sequencing the genomes of 1000 actinobacteria strains.</title>
        <authorList>
            <person name="Klenk H.-P."/>
        </authorList>
    </citation>
    <scope>NUCLEOTIDE SEQUENCE [LARGE SCALE GENOMIC DNA]</scope>
    <source>
        <strain evidence="8 9">DSM 44121</strain>
    </source>
</reference>